<feature type="coiled-coil region" evidence="1">
    <location>
        <begin position="308"/>
        <end position="335"/>
    </location>
</feature>
<keyword evidence="2" id="KW-1133">Transmembrane helix</keyword>
<dbReference type="RefSeq" id="WP_249297996.1">
    <property type="nucleotide sequence ID" value="NZ_JACRSX010000011.1"/>
</dbReference>
<evidence type="ECO:0000256" key="2">
    <source>
        <dbReference type="SAM" id="Phobius"/>
    </source>
</evidence>
<keyword evidence="4" id="KW-1185">Reference proteome</keyword>
<sequence length="373" mass="43208">MKEKRFWKMLTNVKVISVLIILAAAVMAVIGWHEAKEYEKSVLAIYAQQQDAYVQLVLDQINVLDERSDEEIVQKILGSLDTSGRKYWTLTKDQALLFVKDVTETNRYKGLTTETFFTSDSAARFLQDLEINRVIHETIQMDGVRYVASGVIFEYNSAEYKICLLTNDTVILDNNIFLSSKIGLYVFGVLLLGLLLVVSMIFANVLDLREKRMKAMQEHITGLNKMLTEQTEMIREMNWYHTRWSVFKPSAMEMFVQKIVQRQIVPVVFVSVAFDSEKQRNDFLQKAQILLDEKVVRFERESGDGLILLFLQYQVQEMEKALEQMTLQKVSFRIERRMECREASELQETYGSFMAQISQEGEKEHGADHVSGI</sequence>
<feature type="transmembrane region" description="Helical" evidence="2">
    <location>
        <begin position="182"/>
        <end position="206"/>
    </location>
</feature>
<evidence type="ECO:0000313" key="4">
    <source>
        <dbReference type="Proteomes" id="UP000606193"/>
    </source>
</evidence>
<keyword evidence="2" id="KW-0472">Membrane</keyword>
<dbReference type="Proteomes" id="UP000606193">
    <property type="component" value="Unassembled WGS sequence"/>
</dbReference>
<reference evidence="3 4" key="1">
    <citation type="submission" date="2020-08" db="EMBL/GenBank/DDBJ databases">
        <title>Genome public.</title>
        <authorList>
            <person name="Liu C."/>
            <person name="Sun Q."/>
        </authorList>
    </citation>
    <scope>NUCLEOTIDE SEQUENCE [LARGE SCALE GENOMIC DNA]</scope>
    <source>
        <strain evidence="3 4">NSJ-37</strain>
    </source>
</reference>
<organism evidence="3 4">
    <name type="scientific">Jutongia huaianensis</name>
    <dbReference type="NCBI Taxonomy" id="2763668"/>
    <lineage>
        <taxon>Bacteria</taxon>
        <taxon>Bacillati</taxon>
        <taxon>Bacillota</taxon>
        <taxon>Clostridia</taxon>
        <taxon>Lachnospirales</taxon>
        <taxon>Lachnospiraceae</taxon>
        <taxon>Jutongia</taxon>
    </lineage>
</organism>
<name>A0ABR7N237_9FIRM</name>
<evidence type="ECO:0000313" key="3">
    <source>
        <dbReference type="EMBL" id="MBC8562701.1"/>
    </source>
</evidence>
<gene>
    <name evidence="3" type="ORF">H8704_08700</name>
</gene>
<keyword evidence="1" id="KW-0175">Coiled coil</keyword>
<comment type="caution">
    <text evidence="3">The sequence shown here is derived from an EMBL/GenBank/DDBJ whole genome shotgun (WGS) entry which is preliminary data.</text>
</comment>
<evidence type="ECO:0000256" key="1">
    <source>
        <dbReference type="SAM" id="Coils"/>
    </source>
</evidence>
<proteinExistence type="predicted"/>
<evidence type="ECO:0008006" key="5">
    <source>
        <dbReference type="Google" id="ProtNLM"/>
    </source>
</evidence>
<accession>A0ABR7N237</accession>
<protein>
    <recommendedName>
        <fullName evidence="5">GGDEF domain-containing protein</fullName>
    </recommendedName>
</protein>
<keyword evidence="2" id="KW-0812">Transmembrane</keyword>
<dbReference type="EMBL" id="JACRSX010000011">
    <property type="protein sequence ID" value="MBC8562701.1"/>
    <property type="molecule type" value="Genomic_DNA"/>
</dbReference>